<evidence type="ECO:0000313" key="3">
    <source>
        <dbReference type="Proteomes" id="UP001592530"/>
    </source>
</evidence>
<organism evidence="2 3">
    <name type="scientific">Streptacidiphilus alkalitolerans</name>
    <dbReference type="NCBI Taxonomy" id="3342712"/>
    <lineage>
        <taxon>Bacteria</taxon>
        <taxon>Bacillati</taxon>
        <taxon>Actinomycetota</taxon>
        <taxon>Actinomycetes</taxon>
        <taxon>Kitasatosporales</taxon>
        <taxon>Streptomycetaceae</taxon>
        <taxon>Streptacidiphilus</taxon>
    </lineage>
</organism>
<dbReference type="SUPFAM" id="SSF103473">
    <property type="entry name" value="MFS general substrate transporter"/>
    <property type="match status" value="1"/>
</dbReference>
<protein>
    <submittedName>
        <fullName evidence="2">MFS transporter</fullName>
    </submittedName>
</protein>
<accession>A0ABV6WYI5</accession>
<dbReference type="InterPro" id="IPR036259">
    <property type="entry name" value="MFS_trans_sf"/>
</dbReference>
<feature type="transmembrane region" description="Helical" evidence="1">
    <location>
        <begin position="339"/>
        <end position="358"/>
    </location>
</feature>
<dbReference type="Proteomes" id="UP001592530">
    <property type="component" value="Unassembled WGS sequence"/>
</dbReference>
<dbReference type="RefSeq" id="WP_380551271.1">
    <property type="nucleotide sequence ID" value="NZ_JBHEZY010000003.1"/>
</dbReference>
<sequence>MSAPTASTAPTAAAATAAGPVTADTAPAAPAARGLRALTAYRIVSRAYFHLPVMFVFLFRGHLPVLGIESLMALYGLTVAVAPLLLRRPTRKLSLRGQLLVGESVKVTGLLCLALGPNLPTALAGQILSGAGFALTAGTDSALLSTLTRGGDFARREAVTQGWMFAGSFAAGTCGALAFAHGQRLPFALSGLAAIAALGCLAALRTDPPAPAPAPAPAPVPTPAAAPAAATAVPDKPVAATSAPVPSAARFWQWYYALNRAFLLAPYVGFIPYLLVSRLHLGLSWFGAVLGLYTLSGFAAARLSPRLMKRISDPRRLAFVPAVLTAGGLALLAGPNLGFALVAIIALGLAGGFIRPTAMANLEPHLQALDPAGRRAMTGRMEQHQAIWSAVLLVAGGLLLPVVSLPQLFLALAGVNLLVQGVVLAGSRRADRTTTA</sequence>
<keyword evidence="1" id="KW-0812">Transmembrane</keyword>
<feature type="transmembrane region" description="Helical" evidence="1">
    <location>
        <begin position="282"/>
        <end position="304"/>
    </location>
</feature>
<evidence type="ECO:0000256" key="1">
    <source>
        <dbReference type="SAM" id="Phobius"/>
    </source>
</evidence>
<feature type="transmembrane region" description="Helical" evidence="1">
    <location>
        <begin position="187"/>
        <end position="204"/>
    </location>
</feature>
<dbReference type="Pfam" id="PF07690">
    <property type="entry name" value="MFS_1"/>
    <property type="match status" value="1"/>
</dbReference>
<feature type="transmembrane region" description="Helical" evidence="1">
    <location>
        <begin position="316"/>
        <end position="333"/>
    </location>
</feature>
<proteinExistence type="predicted"/>
<evidence type="ECO:0000313" key="2">
    <source>
        <dbReference type="EMBL" id="MFC1431089.1"/>
    </source>
</evidence>
<feature type="transmembrane region" description="Helical" evidence="1">
    <location>
        <begin position="65"/>
        <end position="86"/>
    </location>
</feature>
<comment type="caution">
    <text evidence="2">The sequence shown here is derived from an EMBL/GenBank/DDBJ whole genome shotgun (WGS) entry which is preliminary data.</text>
</comment>
<gene>
    <name evidence="2" type="ORF">ACEZDB_10540</name>
</gene>
<feature type="transmembrane region" description="Helical" evidence="1">
    <location>
        <begin position="163"/>
        <end position="181"/>
    </location>
</feature>
<keyword evidence="1" id="KW-0472">Membrane</keyword>
<reference evidence="2 3" key="1">
    <citation type="submission" date="2024-09" db="EMBL/GenBank/DDBJ databases">
        <authorList>
            <person name="Lee S.D."/>
        </authorList>
    </citation>
    <scope>NUCLEOTIDE SEQUENCE [LARGE SCALE GENOMIC DNA]</scope>
    <source>
        <strain evidence="2 3">N1-3</strain>
    </source>
</reference>
<keyword evidence="1" id="KW-1133">Transmembrane helix</keyword>
<feature type="transmembrane region" description="Helical" evidence="1">
    <location>
        <begin position="408"/>
        <end position="426"/>
    </location>
</feature>
<dbReference type="Gene3D" id="1.20.1250.20">
    <property type="entry name" value="MFS general substrate transporter like domains"/>
    <property type="match status" value="2"/>
</dbReference>
<name>A0ABV6WYI5_9ACTN</name>
<dbReference type="InterPro" id="IPR011701">
    <property type="entry name" value="MFS"/>
</dbReference>
<feature type="transmembrane region" description="Helical" evidence="1">
    <location>
        <begin position="385"/>
        <end position="402"/>
    </location>
</feature>
<dbReference type="EMBL" id="JBHEZY010000003">
    <property type="protein sequence ID" value="MFC1431089.1"/>
    <property type="molecule type" value="Genomic_DNA"/>
</dbReference>
<feature type="transmembrane region" description="Helical" evidence="1">
    <location>
        <begin position="257"/>
        <end position="276"/>
    </location>
</feature>